<dbReference type="AlphaFoldDB" id="A0ABD0LIC9"/>
<reference evidence="1 2" key="1">
    <citation type="journal article" date="2023" name="Sci. Data">
        <title>Genome assembly of the Korean intertidal mud-creeper Batillaria attramentaria.</title>
        <authorList>
            <person name="Patra A.K."/>
            <person name="Ho P.T."/>
            <person name="Jun S."/>
            <person name="Lee S.J."/>
            <person name="Kim Y."/>
            <person name="Won Y.J."/>
        </authorList>
    </citation>
    <scope>NUCLEOTIDE SEQUENCE [LARGE SCALE GENOMIC DNA]</scope>
    <source>
        <strain evidence="1">Wonlab-2016</strain>
    </source>
</reference>
<gene>
    <name evidence="1" type="ORF">BaRGS_00009785</name>
</gene>
<sequence>QISSLLHTPVKPVCVVRSEHSWDVKIAVVYQQLFLNRVKAPWRRGKKLSAELSLQGKKPACAGLRA</sequence>
<name>A0ABD0LIC9_9CAEN</name>
<keyword evidence="2" id="KW-1185">Reference proteome</keyword>
<organism evidence="1 2">
    <name type="scientific">Batillaria attramentaria</name>
    <dbReference type="NCBI Taxonomy" id="370345"/>
    <lineage>
        <taxon>Eukaryota</taxon>
        <taxon>Metazoa</taxon>
        <taxon>Spiralia</taxon>
        <taxon>Lophotrochozoa</taxon>
        <taxon>Mollusca</taxon>
        <taxon>Gastropoda</taxon>
        <taxon>Caenogastropoda</taxon>
        <taxon>Sorbeoconcha</taxon>
        <taxon>Cerithioidea</taxon>
        <taxon>Batillariidae</taxon>
        <taxon>Batillaria</taxon>
    </lineage>
</organism>
<protein>
    <submittedName>
        <fullName evidence="1">Uncharacterized protein</fullName>
    </submittedName>
</protein>
<feature type="non-terminal residue" evidence="1">
    <location>
        <position position="66"/>
    </location>
</feature>
<evidence type="ECO:0000313" key="1">
    <source>
        <dbReference type="EMBL" id="KAK7498976.1"/>
    </source>
</evidence>
<feature type="non-terminal residue" evidence="1">
    <location>
        <position position="1"/>
    </location>
</feature>
<accession>A0ABD0LIC9</accession>
<comment type="caution">
    <text evidence="1">The sequence shown here is derived from an EMBL/GenBank/DDBJ whole genome shotgun (WGS) entry which is preliminary data.</text>
</comment>
<proteinExistence type="predicted"/>
<dbReference type="Proteomes" id="UP001519460">
    <property type="component" value="Unassembled WGS sequence"/>
</dbReference>
<evidence type="ECO:0000313" key="2">
    <source>
        <dbReference type="Proteomes" id="UP001519460"/>
    </source>
</evidence>
<dbReference type="EMBL" id="JACVVK020000047">
    <property type="protein sequence ID" value="KAK7498976.1"/>
    <property type="molecule type" value="Genomic_DNA"/>
</dbReference>